<dbReference type="InterPro" id="IPR003118">
    <property type="entry name" value="Pointed_dom"/>
</dbReference>
<comment type="caution">
    <text evidence="2">The sequence shown here is derived from an EMBL/GenBank/DDBJ whole genome shotgun (WGS) entry which is preliminary data.</text>
</comment>
<dbReference type="GO" id="GO:0043565">
    <property type="term" value="F:sequence-specific DNA binding"/>
    <property type="evidence" value="ECO:0007669"/>
    <property type="project" value="InterPro"/>
</dbReference>
<sequence>MQTELLTSPNYYNNHWSNGNQEEPNIPLDPRFWSRNDVATWLRHMAESHHLPDVPTDRFIMNGKALCLMTVTMFLDRVPLGGKLLYKDFQLRLARAMYHSDPYLEY</sequence>
<dbReference type="AlphaFoldDB" id="A0AAW1DK29"/>
<dbReference type="EMBL" id="JAPXFL010000003">
    <property type="protein sequence ID" value="KAK9509292.1"/>
    <property type="molecule type" value="Genomic_DNA"/>
</dbReference>
<dbReference type="CDD" id="cd08536">
    <property type="entry name" value="SAM_PNT-Mae"/>
    <property type="match status" value="1"/>
</dbReference>
<name>A0AAW1DK29_9HEMI</name>
<evidence type="ECO:0000313" key="2">
    <source>
        <dbReference type="EMBL" id="KAK9509292.1"/>
    </source>
</evidence>
<dbReference type="Pfam" id="PF02198">
    <property type="entry name" value="SAM_PNT"/>
    <property type="match status" value="1"/>
</dbReference>
<dbReference type="SUPFAM" id="SSF47769">
    <property type="entry name" value="SAM/Pointed domain"/>
    <property type="match status" value="1"/>
</dbReference>
<keyword evidence="3" id="KW-1185">Reference proteome</keyword>
<dbReference type="SMART" id="SM00251">
    <property type="entry name" value="SAM_PNT"/>
    <property type="match status" value="1"/>
</dbReference>
<feature type="domain" description="PNT" evidence="1">
    <location>
        <begin position="12"/>
        <end position="96"/>
    </location>
</feature>
<evidence type="ECO:0000313" key="3">
    <source>
        <dbReference type="Proteomes" id="UP001461498"/>
    </source>
</evidence>
<accession>A0AAW1DK29</accession>
<organism evidence="2 3">
    <name type="scientific">Rhynocoris fuscipes</name>
    <dbReference type="NCBI Taxonomy" id="488301"/>
    <lineage>
        <taxon>Eukaryota</taxon>
        <taxon>Metazoa</taxon>
        <taxon>Ecdysozoa</taxon>
        <taxon>Arthropoda</taxon>
        <taxon>Hexapoda</taxon>
        <taxon>Insecta</taxon>
        <taxon>Pterygota</taxon>
        <taxon>Neoptera</taxon>
        <taxon>Paraneoptera</taxon>
        <taxon>Hemiptera</taxon>
        <taxon>Heteroptera</taxon>
        <taxon>Panheteroptera</taxon>
        <taxon>Cimicomorpha</taxon>
        <taxon>Reduviidae</taxon>
        <taxon>Harpactorinae</taxon>
        <taxon>Harpactorini</taxon>
        <taxon>Rhynocoris</taxon>
    </lineage>
</organism>
<dbReference type="Proteomes" id="UP001461498">
    <property type="component" value="Unassembled WGS sequence"/>
</dbReference>
<dbReference type="PROSITE" id="PS51433">
    <property type="entry name" value="PNT"/>
    <property type="match status" value="1"/>
</dbReference>
<dbReference type="InterPro" id="IPR013761">
    <property type="entry name" value="SAM/pointed_sf"/>
</dbReference>
<protein>
    <recommendedName>
        <fullName evidence="1">PNT domain-containing protein</fullName>
    </recommendedName>
</protein>
<dbReference type="Gene3D" id="1.10.150.50">
    <property type="entry name" value="Transcription Factor, Ets-1"/>
    <property type="match status" value="1"/>
</dbReference>
<evidence type="ECO:0000259" key="1">
    <source>
        <dbReference type="PROSITE" id="PS51433"/>
    </source>
</evidence>
<gene>
    <name evidence="2" type="ORF">O3M35_006641</name>
</gene>
<reference evidence="2 3" key="1">
    <citation type="submission" date="2022-12" db="EMBL/GenBank/DDBJ databases">
        <title>Chromosome-level genome assembly of true bugs.</title>
        <authorList>
            <person name="Ma L."/>
            <person name="Li H."/>
        </authorList>
    </citation>
    <scope>NUCLEOTIDE SEQUENCE [LARGE SCALE GENOMIC DNA]</scope>
    <source>
        <strain evidence="2">Lab_2022b</strain>
    </source>
</reference>
<proteinExistence type="predicted"/>
<dbReference type="FunFam" id="1.10.150.50:FF:000061">
    <property type="entry name" value="Ets DNA-binding protein pokkuri"/>
    <property type="match status" value="1"/>
</dbReference>